<feature type="compositionally biased region" description="Polar residues" evidence="6">
    <location>
        <begin position="440"/>
        <end position="453"/>
    </location>
</feature>
<feature type="compositionally biased region" description="Polar residues" evidence="6">
    <location>
        <begin position="215"/>
        <end position="224"/>
    </location>
</feature>
<dbReference type="OrthoDB" id="5566146at2759"/>
<evidence type="ECO:0000313" key="8">
    <source>
        <dbReference type="Proteomes" id="UP001150925"/>
    </source>
</evidence>
<evidence type="ECO:0000256" key="4">
    <source>
        <dbReference type="ARBA" id="ARBA00022989"/>
    </source>
</evidence>
<keyword evidence="5" id="KW-0472">Membrane</keyword>
<accession>A0A9W8APX1</accession>
<dbReference type="Pfam" id="PF03134">
    <property type="entry name" value="TB2_DP1_HVA22"/>
    <property type="match status" value="1"/>
</dbReference>
<organism evidence="7 8">
    <name type="scientific">Dispira parvispora</name>
    <dbReference type="NCBI Taxonomy" id="1520584"/>
    <lineage>
        <taxon>Eukaryota</taxon>
        <taxon>Fungi</taxon>
        <taxon>Fungi incertae sedis</taxon>
        <taxon>Zoopagomycota</taxon>
        <taxon>Kickxellomycotina</taxon>
        <taxon>Dimargaritomycetes</taxon>
        <taxon>Dimargaritales</taxon>
        <taxon>Dimargaritaceae</taxon>
        <taxon>Dispira</taxon>
    </lineage>
</organism>
<feature type="compositionally biased region" description="Low complexity" evidence="6">
    <location>
        <begin position="186"/>
        <end position="204"/>
    </location>
</feature>
<dbReference type="InterPro" id="IPR004345">
    <property type="entry name" value="TB2_DP1_HVA22"/>
</dbReference>
<comment type="similarity">
    <text evidence="2">Belongs to the DP1 family.</text>
</comment>
<dbReference type="AlphaFoldDB" id="A0A9W8APX1"/>
<keyword evidence="4" id="KW-1133">Transmembrane helix</keyword>
<comment type="subcellular location">
    <subcellularLocation>
        <location evidence="1">Membrane</location>
        <topology evidence="1">Multi-pass membrane protein</topology>
    </subcellularLocation>
</comment>
<evidence type="ECO:0000256" key="2">
    <source>
        <dbReference type="ARBA" id="ARBA00008573"/>
    </source>
</evidence>
<name>A0A9W8APX1_9FUNG</name>
<feature type="region of interest" description="Disordered" evidence="6">
    <location>
        <begin position="425"/>
        <end position="453"/>
    </location>
</feature>
<dbReference type="Proteomes" id="UP001150925">
    <property type="component" value="Unassembled WGS sequence"/>
</dbReference>
<proteinExistence type="inferred from homology"/>
<keyword evidence="3" id="KW-0812">Transmembrane</keyword>
<feature type="compositionally biased region" description="Polar residues" evidence="6">
    <location>
        <begin position="481"/>
        <end position="516"/>
    </location>
</feature>
<reference evidence="7" key="1">
    <citation type="submission" date="2022-07" db="EMBL/GenBank/DDBJ databases">
        <title>Phylogenomic reconstructions and comparative analyses of Kickxellomycotina fungi.</title>
        <authorList>
            <person name="Reynolds N.K."/>
            <person name="Stajich J.E."/>
            <person name="Barry K."/>
            <person name="Grigoriev I.V."/>
            <person name="Crous P."/>
            <person name="Smith M.E."/>
        </authorList>
    </citation>
    <scope>NUCLEOTIDE SEQUENCE</scope>
    <source>
        <strain evidence="7">RSA 1196</strain>
    </source>
</reference>
<feature type="region of interest" description="Disordered" evidence="6">
    <location>
        <begin position="186"/>
        <end position="224"/>
    </location>
</feature>
<evidence type="ECO:0000256" key="5">
    <source>
        <dbReference type="ARBA" id="ARBA00023136"/>
    </source>
</evidence>
<evidence type="ECO:0000256" key="1">
    <source>
        <dbReference type="ARBA" id="ARBA00004141"/>
    </source>
</evidence>
<gene>
    <name evidence="7" type="ORF">IWQ62_005711</name>
</gene>
<comment type="caution">
    <text evidence="7">The sequence shown here is derived from an EMBL/GenBank/DDBJ whole genome shotgun (WGS) entry which is preliminary data.</text>
</comment>
<evidence type="ECO:0000313" key="7">
    <source>
        <dbReference type="EMBL" id="KAJ1954639.1"/>
    </source>
</evidence>
<sequence>MSDYSRAPNLQVTAVLNQRLTRLECGLPQTWRTRYQKVRLTLVILCSRFEAFLHSHFWYQLVLRRTNVPPSLLFLVVLGCSIALTRRLYLYTANTLFHLVGVAYPVLQTVQTLLSLDGITVTLPDIHDEGRPSGSSTAQVDTVTSPRTSGYGHGLSTPVTGKSMSFGPEISSHSNLVSPMDRSFSFSNGGSNSATRPTTTGTPGRRSEWEDYTGSGPSLSRSLTDWSENSKEAHRWLRYWVLYSSMQLADHLCGWFLRYIPYYSLGRIVVLAWAQHPWSHTSGGFYRKWVIPAYRGWLTYRLRKFSSGTSPTGPMITEVTTKEVARGIPTPTLTPTDSGRAQELNYSDSELMSTVLPLSHSSTRTSLSQDSDVSSHFGLSTLHYDTPAAFPQLDQDINSAHNHHPTLDPLTQPFYGMDSMFSPSLSATKSGRSPLVSPRGTISSGSLSRNDSLTSGFRRRSWFPMAARNSTPASASNSTTQHYPSKNPHTSADVTRTRSLSVTSNISSGQDSTSYIRLSGRPALPPEFLCDSATSDLSDDLLCLQSRMSLDCRDLHSDPAFQPFHEAPPQRS</sequence>
<dbReference type="PANTHER" id="PTHR12300:SF161">
    <property type="entry name" value="RECEPTOR EXPRESSION-ENHANCING PROTEIN"/>
    <property type="match status" value="1"/>
</dbReference>
<feature type="compositionally biased region" description="Polar residues" evidence="6">
    <location>
        <begin position="133"/>
        <end position="148"/>
    </location>
</feature>
<dbReference type="PANTHER" id="PTHR12300">
    <property type="entry name" value="HVA22-LIKE PROTEINS"/>
    <property type="match status" value="1"/>
</dbReference>
<dbReference type="GO" id="GO:0016020">
    <property type="term" value="C:membrane"/>
    <property type="evidence" value="ECO:0007669"/>
    <property type="project" value="UniProtKB-SubCell"/>
</dbReference>
<protein>
    <submittedName>
        <fullName evidence="7">Uncharacterized protein</fullName>
    </submittedName>
</protein>
<evidence type="ECO:0000256" key="3">
    <source>
        <dbReference type="ARBA" id="ARBA00022692"/>
    </source>
</evidence>
<feature type="region of interest" description="Disordered" evidence="6">
    <location>
        <begin position="126"/>
        <end position="159"/>
    </location>
</feature>
<evidence type="ECO:0000256" key="6">
    <source>
        <dbReference type="SAM" id="MobiDB-lite"/>
    </source>
</evidence>
<feature type="compositionally biased region" description="Low complexity" evidence="6">
    <location>
        <begin position="468"/>
        <end position="480"/>
    </location>
</feature>
<keyword evidence="8" id="KW-1185">Reference proteome</keyword>
<dbReference type="EMBL" id="JANBPY010002524">
    <property type="protein sequence ID" value="KAJ1954639.1"/>
    <property type="molecule type" value="Genomic_DNA"/>
</dbReference>
<feature type="region of interest" description="Disordered" evidence="6">
    <location>
        <begin position="468"/>
        <end position="518"/>
    </location>
</feature>